<dbReference type="EnsemblMetazoa" id="MDOA004526-RA">
    <property type="protein sequence ID" value="MDOA004526-PA"/>
    <property type="gene ID" value="MDOA004526"/>
</dbReference>
<evidence type="ECO:0000313" key="22">
    <source>
        <dbReference type="Proteomes" id="UP001652621"/>
    </source>
</evidence>
<dbReference type="PROSITE" id="PS00842">
    <property type="entry name" value="XPG_2"/>
    <property type="match status" value="1"/>
</dbReference>
<evidence type="ECO:0000256" key="6">
    <source>
        <dbReference type="ARBA" id="ARBA00022723"/>
    </source>
</evidence>
<keyword evidence="14 17" id="KW-0238">DNA-binding</keyword>
<dbReference type="InterPro" id="IPR008918">
    <property type="entry name" value="HhH2"/>
</dbReference>
<protein>
    <recommendedName>
        <fullName evidence="3 17">Exonuclease 1</fullName>
        <ecNumber evidence="17">3.1.-.-</ecNumber>
    </recommendedName>
</protein>
<evidence type="ECO:0000256" key="7">
    <source>
        <dbReference type="ARBA" id="ARBA00022759"/>
    </source>
</evidence>
<evidence type="ECO:0000313" key="21">
    <source>
        <dbReference type="EnsemblMetazoa" id="MDOA004526-PA"/>
    </source>
</evidence>
<keyword evidence="15 17" id="KW-0234">DNA repair</keyword>
<feature type="compositionally biased region" description="Polar residues" evidence="18">
    <location>
        <begin position="620"/>
        <end position="630"/>
    </location>
</feature>
<dbReference type="InterPro" id="IPR044752">
    <property type="entry name" value="PIN-like_EXO1"/>
</dbReference>
<dbReference type="SMART" id="SM00485">
    <property type="entry name" value="XPGN"/>
    <property type="match status" value="1"/>
</dbReference>
<dbReference type="InterPro" id="IPR006085">
    <property type="entry name" value="XPG_DNA_repair_N"/>
</dbReference>
<dbReference type="FunFam" id="3.40.50.1010:FF:000002">
    <property type="entry name" value="Exonuclease 1, putative"/>
    <property type="match status" value="1"/>
</dbReference>
<sequence>MGISGLIPFLEKASKPVNIRNLRGTSVAVDSYCWLHKGVFACAEKLVRGEDTDIYLQYCLKYVDMLLENKIKIIMVFDGNHLPAKAETERRRREARRESKKLAKEYLRMNEIEKARSHMRRAVDVTHEMALRLIKACRERGVECIVAPYEADAQMAWLNIKGLAEYIITEDSDLTLFGALKILFKLDLQGSALLVESSKLHLAMDCKPEKYTFDKFRRMCILSGCDYLDSLPGIGLKKALKFMMTTEEDDMTRALKKLPQYLKMKQLEVTEEYIQEFLKAEATFKHMYIYNPLERRMERLHDLEEFGTDEKYCSNAGTLLDDHEKAFQLALGNLNPFTLEKLHDWHPDKEDWSNSSKKQKNSGKHKSIWGHKSSTDEDDNKECVKKQLPFLPFKKIEYKYLAETEIEEQLAIEKSKLEEAEVFSMYSFKRLSGKRKREPSESAEDEIYEETPKEIPLTPSKSHNPFAIINNSIKDKPKSPVCANKSLLKLLSPKKCSTEEPSNKVKNNNVKVDIKSRFFAQNIKQAVKKPFAARDLTQQMSQIEKQSQHSLAMQSRLYADETSPQSQKDSKRIIRTESITKIEETKETIQNPQNDQELTIVTKEEIVEILSDVEEENVSSSQLTSVTVRMSSQLSQRSTSSSLSSSQKSIGLSKPKKLQKSSKNLKDISSDSKQSTLSMFGFQKRPTLKKL</sequence>
<evidence type="ECO:0000313" key="23">
    <source>
        <dbReference type="RefSeq" id="XP_005182628.1"/>
    </source>
</evidence>
<keyword evidence="12 17" id="KW-0460">Magnesium</keyword>
<comment type="function">
    <text evidence="17">5'-&gt;3' double-stranded DNA exonuclease which may also possess a cryptic 3'-&gt;5' double-stranded DNA exonuclease activity. Functions in DNA mismatch repair.</text>
</comment>
<keyword evidence="10 17" id="KW-0378">Hydrolase</keyword>
<proteinExistence type="inferred from homology"/>
<dbReference type="PANTHER" id="PTHR11081">
    <property type="entry name" value="FLAP ENDONUCLEASE FAMILY MEMBER"/>
    <property type="match status" value="1"/>
</dbReference>
<dbReference type="RefSeq" id="XP_005182628.1">
    <property type="nucleotide sequence ID" value="XM_005182571.3"/>
</dbReference>
<evidence type="ECO:0000256" key="15">
    <source>
        <dbReference type="ARBA" id="ARBA00023204"/>
    </source>
</evidence>
<evidence type="ECO:0000256" key="17">
    <source>
        <dbReference type="RuleBase" id="RU910737"/>
    </source>
</evidence>
<dbReference type="SUPFAM" id="SSF47807">
    <property type="entry name" value="5' to 3' exonuclease, C-terminal subdomain"/>
    <property type="match status" value="1"/>
</dbReference>
<dbReference type="VEuPathDB" id="VectorBase:MDOA004526"/>
<dbReference type="FunFam" id="1.10.150.20:FF:000011">
    <property type="entry name" value="exonuclease 1"/>
    <property type="match status" value="1"/>
</dbReference>
<dbReference type="Gene3D" id="1.10.150.20">
    <property type="entry name" value="5' to 3' exonuclease, C-terminal subdomain"/>
    <property type="match status" value="1"/>
</dbReference>
<dbReference type="InterPro" id="IPR006084">
    <property type="entry name" value="XPG/Rad2"/>
</dbReference>
<keyword evidence="16 17" id="KW-0539">Nucleus</keyword>
<evidence type="ECO:0000256" key="5">
    <source>
        <dbReference type="ARBA" id="ARBA00022722"/>
    </source>
</evidence>
<dbReference type="InterPro" id="IPR019974">
    <property type="entry name" value="XPG_CS"/>
</dbReference>
<dbReference type="VEuPathDB" id="VectorBase:MDOMA2_010793"/>
<feature type="region of interest" description="Disordered" evidence="18">
    <location>
        <begin position="348"/>
        <end position="381"/>
    </location>
</feature>
<comment type="similarity">
    <text evidence="2 17">Belongs to the XPG/RAD2 endonuclease family. EXO1 subfamily.</text>
</comment>
<feature type="domain" description="XPG-I" evidence="19">
    <location>
        <begin position="138"/>
        <end position="211"/>
    </location>
</feature>
<dbReference type="Pfam" id="PF00752">
    <property type="entry name" value="XPG_N"/>
    <property type="match status" value="1"/>
</dbReference>
<evidence type="ECO:0000256" key="14">
    <source>
        <dbReference type="ARBA" id="ARBA00023125"/>
    </source>
</evidence>
<evidence type="ECO:0000256" key="2">
    <source>
        <dbReference type="ARBA" id="ARBA00010563"/>
    </source>
</evidence>
<evidence type="ECO:0000256" key="10">
    <source>
        <dbReference type="ARBA" id="ARBA00022801"/>
    </source>
</evidence>
<dbReference type="GO" id="GO:0046872">
    <property type="term" value="F:metal ion binding"/>
    <property type="evidence" value="ECO:0007669"/>
    <property type="project" value="UniProtKB-UniRule"/>
</dbReference>
<dbReference type="Pfam" id="PF00867">
    <property type="entry name" value="XPG_I"/>
    <property type="match status" value="1"/>
</dbReference>
<gene>
    <name evidence="21" type="primary">101898659</name>
    <name evidence="23" type="synonym">LOC101898659</name>
</gene>
<dbReference type="GO" id="GO:0035312">
    <property type="term" value="F:5'-3' DNA exonuclease activity"/>
    <property type="evidence" value="ECO:0007669"/>
    <property type="project" value="UniProtKB-UniRule"/>
</dbReference>
<dbReference type="Proteomes" id="UP001652621">
    <property type="component" value="Unplaced"/>
</dbReference>
<organism evidence="21">
    <name type="scientific">Musca domestica</name>
    <name type="common">House fly</name>
    <dbReference type="NCBI Taxonomy" id="7370"/>
    <lineage>
        <taxon>Eukaryota</taxon>
        <taxon>Metazoa</taxon>
        <taxon>Ecdysozoa</taxon>
        <taxon>Arthropoda</taxon>
        <taxon>Hexapoda</taxon>
        <taxon>Insecta</taxon>
        <taxon>Pterygota</taxon>
        <taxon>Neoptera</taxon>
        <taxon>Endopterygota</taxon>
        <taxon>Diptera</taxon>
        <taxon>Brachycera</taxon>
        <taxon>Muscomorpha</taxon>
        <taxon>Muscoidea</taxon>
        <taxon>Muscidae</taxon>
        <taxon>Musca</taxon>
    </lineage>
</organism>
<dbReference type="STRING" id="7370.A0A1I8MG48"/>
<dbReference type="GO" id="GO:0003677">
    <property type="term" value="F:DNA binding"/>
    <property type="evidence" value="ECO:0007669"/>
    <property type="project" value="UniProtKB-UniRule"/>
</dbReference>
<keyword evidence="22" id="KW-1185">Reference proteome</keyword>
<comment type="subcellular location">
    <subcellularLocation>
        <location evidence="1 17">Nucleus</location>
    </subcellularLocation>
</comment>
<dbReference type="SMART" id="SM00279">
    <property type="entry name" value="HhH2"/>
    <property type="match status" value="1"/>
</dbReference>
<feature type="compositionally biased region" description="Polar residues" evidence="18">
    <location>
        <begin position="542"/>
        <end position="553"/>
    </location>
</feature>
<dbReference type="PRINTS" id="PR00853">
    <property type="entry name" value="XPGRADSUPER"/>
</dbReference>
<dbReference type="OrthoDB" id="26491at2759"/>
<comment type="cofactor">
    <cofactor evidence="17">
        <name>Mg(2+)</name>
        <dbReference type="ChEBI" id="CHEBI:18420"/>
    </cofactor>
    <text evidence="17">Binds 2 magnesium ions per subunit. They probably participate in the reaction catalyzed by the enzyme. May bind an additional third magnesium ion after substrate binding.</text>
</comment>
<dbReference type="SUPFAM" id="SSF88723">
    <property type="entry name" value="PIN domain-like"/>
    <property type="match status" value="1"/>
</dbReference>
<evidence type="ECO:0000256" key="3">
    <source>
        <dbReference type="ARBA" id="ARBA00020324"/>
    </source>
</evidence>
<keyword evidence="13 17" id="KW-0267">Excision nuclease</keyword>
<dbReference type="InterPro" id="IPR036279">
    <property type="entry name" value="5-3_exonuclease_C_sf"/>
</dbReference>
<dbReference type="PANTHER" id="PTHR11081:SF8">
    <property type="entry name" value="EXONUCLEASE 1"/>
    <property type="match status" value="1"/>
</dbReference>
<evidence type="ECO:0000256" key="9">
    <source>
        <dbReference type="ARBA" id="ARBA00022769"/>
    </source>
</evidence>
<evidence type="ECO:0000256" key="8">
    <source>
        <dbReference type="ARBA" id="ARBA00022763"/>
    </source>
</evidence>
<evidence type="ECO:0000256" key="18">
    <source>
        <dbReference type="SAM" id="MobiDB-lite"/>
    </source>
</evidence>
<evidence type="ECO:0000256" key="11">
    <source>
        <dbReference type="ARBA" id="ARBA00022839"/>
    </source>
</evidence>
<dbReference type="InterPro" id="IPR037315">
    <property type="entry name" value="EXO1_H3TH"/>
</dbReference>
<dbReference type="InterPro" id="IPR029060">
    <property type="entry name" value="PIN-like_dom_sf"/>
</dbReference>
<evidence type="ECO:0000256" key="4">
    <source>
        <dbReference type="ARBA" id="ARBA00022553"/>
    </source>
</evidence>
<keyword evidence="7" id="KW-0255">Endonuclease</keyword>
<dbReference type="KEGG" id="mde:101898659"/>
<keyword evidence="4" id="KW-0597">Phosphoprotein</keyword>
<evidence type="ECO:0000259" key="20">
    <source>
        <dbReference type="SMART" id="SM00485"/>
    </source>
</evidence>
<keyword evidence="8 17" id="KW-0227">DNA damage</keyword>
<dbReference type="EC" id="3.1.-.-" evidence="17"/>
<evidence type="ECO:0000256" key="16">
    <source>
        <dbReference type="ARBA" id="ARBA00023242"/>
    </source>
</evidence>
<keyword evidence="9 17" id="KW-0228">DNA excision</keyword>
<evidence type="ECO:0000256" key="1">
    <source>
        <dbReference type="ARBA" id="ARBA00004123"/>
    </source>
</evidence>
<feature type="region of interest" description="Disordered" evidence="18">
    <location>
        <begin position="542"/>
        <end position="571"/>
    </location>
</feature>
<dbReference type="GO" id="GO:0005634">
    <property type="term" value="C:nucleus"/>
    <property type="evidence" value="ECO:0007669"/>
    <property type="project" value="UniProtKB-SubCell"/>
</dbReference>
<dbReference type="GO" id="GO:0017108">
    <property type="term" value="F:5'-flap endonuclease activity"/>
    <property type="evidence" value="ECO:0007669"/>
    <property type="project" value="TreeGrafter"/>
</dbReference>
<feature type="compositionally biased region" description="Basic residues" evidence="18">
    <location>
        <begin position="357"/>
        <end position="369"/>
    </location>
</feature>
<keyword evidence="6 17" id="KW-0479">Metal-binding</keyword>
<keyword evidence="5 17" id="KW-0540">Nuclease</keyword>
<dbReference type="CDD" id="cd09857">
    <property type="entry name" value="PIN_EXO1"/>
    <property type="match status" value="1"/>
</dbReference>
<feature type="compositionally biased region" description="Low complexity" evidence="18">
    <location>
        <begin position="631"/>
        <end position="653"/>
    </location>
</feature>
<feature type="region of interest" description="Disordered" evidence="18">
    <location>
        <begin position="620"/>
        <end position="679"/>
    </location>
</feature>
<keyword evidence="11 17" id="KW-0269">Exonuclease</keyword>
<dbReference type="AlphaFoldDB" id="A0A1I8MG48"/>
<dbReference type="InterPro" id="IPR006086">
    <property type="entry name" value="XPG-I_dom"/>
</dbReference>
<dbReference type="CDD" id="cd09908">
    <property type="entry name" value="H3TH_EXO1"/>
    <property type="match status" value="1"/>
</dbReference>
<evidence type="ECO:0000259" key="19">
    <source>
        <dbReference type="SMART" id="SM00484"/>
    </source>
</evidence>
<dbReference type="GO" id="GO:0006298">
    <property type="term" value="P:mismatch repair"/>
    <property type="evidence" value="ECO:0007669"/>
    <property type="project" value="TreeGrafter"/>
</dbReference>
<dbReference type="Gene3D" id="3.40.50.1010">
    <property type="entry name" value="5'-nuclease"/>
    <property type="match status" value="1"/>
</dbReference>
<dbReference type="SMART" id="SM00484">
    <property type="entry name" value="XPGI"/>
    <property type="match status" value="1"/>
</dbReference>
<dbReference type="GO" id="GO:0006310">
    <property type="term" value="P:DNA recombination"/>
    <property type="evidence" value="ECO:0007669"/>
    <property type="project" value="TreeGrafter"/>
</dbReference>
<accession>A0A1I8MG48</accession>
<reference evidence="21" key="1">
    <citation type="submission" date="2020-05" db="UniProtKB">
        <authorList>
            <consortium name="EnsemblMetazoa"/>
        </authorList>
    </citation>
    <scope>IDENTIFICATION</scope>
    <source>
        <strain evidence="21">Aabys</strain>
    </source>
</reference>
<evidence type="ECO:0000256" key="12">
    <source>
        <dbReference type="ARBA" id="ARBA00022842"/>
    </source>
</evidence>
<feature type="domain" description="XPG N-terminal" evidence="20">
    <location>
        <begin position="1"/>
        <end position="99"/>
    </location>
</feature>
<reference evidence="23" key="2">
    <citation type="submission" date="2025-04" db="UniProtKB">
        <authorList>
            <consortium name="RefSeq"/>
        </authorList>
    </citation>
    <scope>IDENTIFICATION</scope>
    <source>
        <strain evidence="23">Aabys</strain>
    </source>
</reference>
<dbReference type="eggNOG" id="KOG2518">
    <property type="taxonomic scope" value="Eukaryota"/>
</dbReference>
<name>A0A1I8MG48_MUSDO</name>
<evidence type="ECO:0000256" key="13">
    <source>
        <dbReference type="ARBA" id="ARBA00022881"/>
    </source>
</evidence>